<dbReference type="Proteomes" id="UP000233248">
    <property type="component" value="Unassembled WGS sequence"/>
</dbReference>
<sequence length="278" mass="31766">MSFLSKTLLVSTLFVSSIYANSIDDKVLQFEKNRFSNNKRVEIKNLSINLKKSLPVKQWYGFIIDVEAKIADKQIKAKDIIFSNGEVVAPDLFDINTGNSLKELMTPTLTNKYYDEKRLIAGNHNAKDKIVIFSDPLCPFCLDYVPDIIRYVKKNKKNVALYYYHFPLLQIHQAANALSKAMLVASKKGVKDVTLKVYEADFEQYFEADETDEKKILNAFNKVIKTNITLDEIQNKDILKEIATDITMGEDVLVQGTPTIFVNGEQDKTKNRYKQVGK</sequence>
<dbReference type="Gene3D" id="3.40.30.10">
    <property type="entry name" value="Glutaredoxin"/>
    <property type="match status" value="1"/>
</dbReference>
<dbReference type="InterPro" id="IPR012336">
    <property type="entry name" value="Thioredoxin-like_fold"/>
</dbReference>
<dbReference type="KEGG" id="ahs:AHALO_2333"/>
<name>A0A2N1J2W2_9BACT</name>
<proteinExistence type="predicted"/>
<feature type="domain" description="Thioredoxin-like fold" evidence="1">
    <location>
        <begin position="117"/>
        <end position="276"/>
    </location>
</feature>
<dbReference type="PANTHER" id="PTHR35272:SF3">
    <property type="entry name" value="THIOL:DISULFIDE INTERCHANGE PROTEIN DSBC"/>
    <property type="match status" value="1"/>
</dbReference>
<dbReference type="Pfam" id="PF13462">
    <property type="entry name" value="Thioredoxin_4"/>
    <property type="match status" value="1"/>
</dbReference>
<comment type="caution">
    <text evidence="2">The sequence shown here is derived from an EMBL/GenBank/DDBJ whole genome shotgun (WGS) entry which is preliminary data.</text>
</comment>
<dbReference type="InterPro" id="IPR036249">
    <property type="entry name" value="Thioredoxin-like_sf"/>
</dbReference>
<dbReference type="AlphaFoldDB" id="A0A2N1J2W2"/>
<dbReference type="RefSeq" id="WP_101184619.1">
    <property type="nucleotide sequence ID" value="NZ_CP031218.1"/>
</dbReference>
<keyword evidence="3" id="KW-1185">Reference proteome</keyword>
<reference evidence="2 3" key="1">
    <citation type="submission" date="2017-09" db="EMBL/GenBank/DDBJ databases">
        <title>Genomics of the genus Arcobacter.</title>
        <authorList>
            <person name="Perez-Cataluna A."/>
            <person name="Figueras M.J."/>
            <person name="Salas-Masso N."/>
        </authorList>
    </citation>
    <scope>NUCLEOTIDE SEQUENCE [LARGE SCALE GENOMIC DNA]</scope>
    <source>
        <strain evidence="2 3">DSM 18005</strain>
    </source>
</reference>
<organism evidence="2 3">
    <name type="scientific">Malaciobacter halophilus</name>
    <dbReference type="NCBI Taxonomy" id="197482"/>
    <lineage>
        <taxon>Bacteria</taxon>
        <taxon>Pseudomonadati</taxon>
        <taxon>Campylobacterota</taxon>
        <taxon>Epsilonproteobacteria</taxon>
        <taxon>Campylobacterales</taxon>
        <taxon>Arcobacteraceae</taxon>
        <taxon>Malaciobacter</taxon>
    </lineage>
</organism>
<evidence type="ECO:0000313" key="2">
    <source>
        <dbReference type="EMBL" id="PKI80895.1"/>
    </source>
</evidence>
<dbReference type="EMBL" id="NXIF01000026">
    <property type="protein sequence ID" value="PKI80895.1"/>
    <property type="molecule type" value="Genomic_DNA"/>
</dbReference>
<accession>A0A2N1J2W2</accession>
<protein>
    <submittedName>
        <fullName evidence="2">Disulfide bond formation protein DsbA</fullName>
    </submittedName>
</protein>
<dbReference type="CDD" id="cd02972">
    <property type="entry name" value="DsbA_family"/>
    <property type="match status" value="1"/>
</dbReference>
<dbReference type="InterPro" id="IPR051470">
    <property type="entry name" value="Thiol:disulfide_interchange"/>
</dbReference>
<dbReference type="PANTHER" id="PTHR35272">
    <property type="entry name" value="THIOL:DISULFIDE INTERCHANGE PROTEIN DSBC-RELATED"/>
    <property type="match status" value="1"/>
</dbReference>
<evidence type="ECO:0000313" key="3">
    <source>
        <dbReference type="Proteomes" id="UP000233248"/>
    </source>
</evidence>
<dbReference type="OrthoDB" id="9800545at2"/>
<dbReference type="SUPFAM" id="SSF52833">
    <property type="entry name" value="Thioredoxin-like"/>
    <property type="match status" value="1"/>
</dbReference>
<gene>
    <name evidence="2" type="ORF">CP960_06565</name>
</gene>
<evidence type="ECO:0000259" key="1">
    <source>
        <dbReference type="Pfam" id="PF13462"/>
    </source>
</evidence>